<dbReference type="SMART" id="SM00342">
    <property type="entry name" value="HTH_ARAC"/>
    <property type="match status" value="1"/>
</dbReference>
<dbReference type="Gene3D" id="1.10.10.60">
    <property type="entry name" value="Homeodomain-like"/>
    <property type="match status" value="2"/>
</dbReference>
<dbReference type="PROSITE" id="PS50110">
    <property type="entry name" value="RESPONSE_REGULATORY"/>
    <property type="match status" value="1"/>
</dbReference>
<feature type="modified residue" description="4-aspartylphosphate" evidence="6">
    <location>
        <position position="55"/>
    </location>
</feature>
<comment type="function">
    <text evidence="5">May play the central regulatory role in sporulation. It may be an element of the effector pathway responsible for the activation of sporulation genes in response to nutritional stress. Spo0A may act in concert with spo0H (a sigma factor) to control the expression of some genes that are critical to the sporulation process.</text>
</comment>
<evidence type="ECO:0000256" key="4">
    <source>
        <dbReference type="ARBA" id="ARBA00023163"/>
    </source>
</evidence>
<dbReference type="PROSITE" id="PS00041">
    <property type="entry name" value="HTH_ARAC_FAMILY_1"/>
    <property type="match status" value="1"/>
</dbReference>
<dbReference type="GO" id="GO:0003700">
    <property type="term" value="F:DNA-binding transcription factor activity"/>
    <property type="evidence" value="ECO:0007669"/>
    <property type="project" value="InterPro"/>
</dbReference>
<proteinExistence type="predicted"/>
<evidence type="ECO:0000256" key="2">
    <source>
        <dbReference type="ARBA" id="ARBA00023015"/>
    </source>
</evidence>
<dbReference type="Gene3D" id="3.40.50.2300">
    <property type="match status" value="1"/>
</dbReference>
<dbReference type="InterPro" id="IPR041522">
    <property type="entry name" value="CdaR_GGDEF"/>
</dbReference>
<keyword evidence="4" id="KW-0804">Transcription</keyword>
<dbReference type="CDD" id="cd17536">
    <property type="entry name" value="REC_YesN-like"/>
    <property type="match status" value="1"/>
</dbReference>
<dbReference type="Pfam" id="PF12833">
    <property type="entry name" value="HTH_18"/>
    <property type="match status" value="1"/>
</dbReference>
<gene>
    <name evidence="9" type="ORF">C4886_09800</name>
</gene>
<feature type="domain" description="Response regulatory" evidence="8">
    <location>
        <begin position="3"/>
        <end position="120"/>
    </location>
</feature>
<comment type="caution">
    <text evidence="9">The sequence shown here is derived from an EMBL/GenBank/DDBJ whole genome shotgun (WGS) entry which is preliminary data.</text>
</comment>
<sequence length="532" mass="61730">MYRILIADDEGIMLESLKNIISSNYGNECEIHTAKTGRVVVEEAEKYPPDICFMDIQMPGLSGIQAIREIQKFNRSVVFVIITAYDKFNYAKEAVNLGVMEFLTKPVNKKVILETCSKAMEKVDYTRQKRSDDLRIREKLETVVPMIESGYINNILLQDDFQTYQDNYRELLDIREEYGYMIVAEFGDSTENGVLTNVVGASVKANKFYSTFREIAQGFFECLVGPIMGNRIVLLVPYRNSRESYEERVEVVTRTRNMVHKLESRIDSKFRCGIGRVKEMGSTMKESFKEAMIALRESTSHVIHIEDVPAAQKYDGEYPRDLERRYEKRVMDKDVAGALSCAEEFIRWMEKQPGVDLEDMRIKILELVMGVEKKAFFAGTVKYAISCRRNYIHEIQEYTDIEGMKKWFLGKTSEICSNMESAREKEAVSIIEKAKSYIRDNYKKDISLDEVSREVDISPYYFSKLFKQETGGNFIEYLTEVRLRNARELLKDSGLSIKEICAESGYSDPNYFSRIFKKYEGVTPSEFRERLR</sequence>
<dbReference type="SUPFAM" id="SSF46689">
    <property type="entry name" value="Homeodomain-like"/>
    <property type="match status" value="2"/>
</dbReference>
<organism evidence="9 10">
    <name type="scientific">Blautia obeum</name>
    <dbReference type="NCBI Taxonomy" id="40520"/>
    <lineage>
        <taxon>Bacteria</taxon>
        <taxon>Bacillati</taxon>
        <taxon>Bacillota</taxon>
        <taxon>Clostridia</taxon>
        <taxon>Lachnospirales</taxon>
        <taxon>Lachnospiraceae</taxon>
        <taxon>Blautia</taxon>
    </lineage>
</organism>
<evidence type="ECO:0000256" key="1">
    <source>
        <dbReference type="ARBA" id="ARBA00018672"/>
    </source>
</evidence>
<dbReference type="InterPro" id="IPR011006">
    <property type="entry name" value="CheY-like_superfamily"/>
</dbReference>
<dbReference type="GO" id="GO:0043565">
    <property type="term" value="F:sequence-specific DNA binding"/>
    <property type="evidence" value="ECO:0007669"/>
    <property type="project" value="InterPro"/>
</dbReference>
<dbReference type="PANTHER" id="PTHR43280:SF10">
    <property type="entry name" value="REGULATORY PROTEIN POCR"/>
    <property type="match status" value="1"/>
</dbReference>
<name>A0A367G0F7_9FIRM</name>
<dbReference type="InterPro" id="IPR009057">
    <property type="entry name" value="Homeodomain-like_sf"/>
</dbReference>
<evidence type="ECO:0000313" key="10">
    <source>
        <dbReference type="Proteomes" id="UP000253208"/>
    </source>
</evidence>
<dbReference type="EMBL" id="PSQG01000012">
    <property type="protein sequence ID" value="RCH43693.1"/>
    <property type="molecule type" value="Genomic_DNA"/>
</dbReference>
<dbReference type="PROSITE" id="PS01124">
    <property type="entry name" value="HTH_ARAC_FAMILY_2"/>
    <property type="match status" value="1"/>
</dbReference>
<keyword evidence="3 9" id="KW-0238">DNA-binding</keyword>
<evidence type="ECO:0000259" key="8">
    <source>
        <dbReference type="PROSITE" id="PS50110"/>
    </source>
</evidence>
<evidence type="ECO:0000256" key="6">
    <source>
        <dbReference type="PROSITE-ProRule" id="PRU00169"/>
    </source>
</evidence>
<reference evidence="9 10" key="1">
    <citation type="submission" date="2018-02" db="EMBL/GenBank/DDBJ databases">
        <title>Complete genome sequencing of Faecalibacterium prausnitzii strains isolated from the human gut.</title>
        <authorList>
            <person name="Fitzgerald B.C."/>
            <person name="Shkoporov A.N."/>
            <person name="Ross P.R."/>
            <person name="Hill C."/>
        </authorList>
    </citation>
    <scope>NUCLEOTIDE SEQUENCE [LARGE SCALE GENOMIC DNA]</scope>
    <source>
        <strain evidence="9 10">APC942/31-1</strain>
    </source>
</reference>
<dbReference type="InterPro" id="IPR018060">
    <property type="entry name" value="HTH_AraC"/>
</dbReference>
<dbReference type="InterPro" id="IPR001789">
    <property type="entry name" value="Sig_transdc_resp-reg_receiver"/>
</dbReference>
<dbReference type="Pfam" id="PF17853">
    <property type="entry name" value="GGDEF_2"/>
    <property type="match status" value="1"/>
</dbReference>
<accession>A0A367G0F7</accession>
<dbReference type="RefSeq" id="WP_114002208.1">
    <property type="nucleotide sequence ID" value="NZ_PSQG01000012.1"/>
</dbReference>
<dbReference type="PANTHER" id="PTHR43280">
    <property type="entry name" value="ARAC-FAMILY TRANSCRIPTIONAL REGULATOR"/>
    <property type="match status" value="1"/>
</dbReference>
<keyword evidence="2" id="KW-0805">Transcription regulation</keyword>
<dbReference type="Pfam" id="PF00072">
    <property type="entry name" value="Response_reg"/>
    <property type="match status" value="1"/>
</dbReference>
<dbReference type="Proteomes" id="UP000253208">
    <property type="component" value="Unassembled WGS sequence"/>
</dbReference>
<evidence type="ECO:0000256" key="5">
    <source>
        <dbReference type="ARBA" id="ARBA00024867"/>
    </source>
</evidence>
<dbReference type="InterPro" id="IPR018062">
    <property type="entry name" value="HTH_AraC-typ_CS"/>
</dbReference>
<feature type="domain" description="HTH araC/xylS-type" evidence="7">
    <location>
        <begin position="432"/>
        <end position="530"/>
    </location>
</feature>
<evidence type="ECO:0000256" key="3">
    <source>
        <dbReference type="ARBA" id="ARBA00023125"/>
    </source>
</evidence>
<evidence type="ECO:0000313" key="9">
    <source>
        <dbReference type="EMBL" id="RCH43693.1"/>
    </source>
</evidence>
<evidence type="ECO:0000259" key="7">
    <source>
        <dbReference type="PROSITE" id="PS01124"/>
    </source>
</evidence>
<dbReference type="InterPro" id="IPR020449">
    <property type="entry name" value="Tscrpt_reg_AraC-type_HTH"/>
</dbReference>
<dbReference type="GO" id="GO:0000160">
    <property type="term" value="P:phosphorelay signal transduction system"/>
    <property type="evidence" value="ECO:0007669"/>
    <property type="project" value="InterPro"/>
</dbReference>
<dbReference type="SUPFAM" id="SSF52172">
    <property type="entry name" value="CheY-like"/>
    <property type="match status" value="1"/>
</dbReference>
<keyword evidence="6" id="KW-0597">Phosphoprotein</keyword>
<dbReference type="AlphaFoldDB" id="A0A367G0F7"/>
<dbReference type="PRINTS" id="PR00032">
    <property type="entry name" value="HTHARAC"/>
</dbReference>
<dbReference type="SMART" id="SM00448">
    <property type="entry name" value="REC"/>
    <property type="match status" value="1"/>
</dbReference>
<protein>
    <recommendedName>
        <fullName evidence="1">Stage 0 sporulation protein A homolog</fullName>
    </recommendedName>
</protein>